<sequence>MKTTTKIRLEKAISLINTAYRELDEIRHTAQI</sequence>
<dbReference type="AlphaFoldDB" id="A0A0F9NEV9"/>
<reference evidence="1" key="1">
    <citation type="journal article" date="2015" name="Nature">
        <title>Complex archaea that bridge the gap between prokaryotes and eukaryotes.</title>
        <authorList>
            <person name="Spang A."/>
            <person name="Saw J.H."/>
            <person name="Jorgensen S.L."/>
            <person name="Zaremba-Niedzwiedzka K."/>
            <person name="Martijn J."/>
            <person name="Lind A.E."/>
            <person name="van Eijk R."/>
            <person name="Schleper C."/>
            <person name="Guy L."/>
            <person name="Ettema T.J."/>
        </authorList>
    </citation>
    <scope>NUCLEOTIDE SEQUENCE</scope>
</reference>
<accession>A0A0F9NEV9</accession>
<comment type="caution">
    <text evidence="1">The sequence shown here is derived from an EMBL/GenBank/DDBJ whole genome shotgun (WGS) entry which is preliminary data.</text>
</comment>
<organism evidence="1">
    <name type="scientific">marine sediment metagenome</name>
    <dbReference type="NCBI Taxonomy" id="412755"/>
    <lineage>
        <taxon>unclassified sequences</taxon>
        <taxon>metagenomes</taxon>
        <taxon>ecological metagenomes</taxon>
    </lineage>
</organism>
<name>A0A0F9NEV9_9ZZZZ</name>
<evidence type="ECO:0000313" key="1">
    <source>
        <dbReference type="EMBL" id="KKN10512.1"/>
    </source>
</evidence>
<protein>
    <submittedName>
        <fullName evidence="1">Uncharacterized protein</fullName>
    </submittedName>
</protein>
<gene>
    <name evidence="1" type="ORF">LCGC14_1035970</name>
</gene>
<proteinExistence type="predicted"/>
<feature type="non-terminal residue" evidence="1">
    <location>
        <position position="32"/>
    </location>
</feature>
<dbReference type="EMBL" id="LAZR01004238">
    <property type="protein sequence ID" value="KKN10512.1"/>
    <property type="molecule type" value="Genomic_DNA"/>
</dbReference>